<evidence type="ECO:0000256" key="3">
    <source>
        <dbReference type="ARBA" id="ARBA00022833"/>
    </source>
</evidence>
<accession>A0A9W7C2V1</accession>
<dbReference type="PANTHER" id="PTHR13244:SF7">
    <property type="entry name" value="ZINC FINGER MYND DOMAIN-CONTAINING PROTEIN 10"/>
    <property type="match status" value="1"/>
</dbReference>
<proteinExistence type="predicted"/>
<dbReference type="GO" id="GO:0008270">
    <property type="term" value="F:zinc ion binding"/>
    <property type="evidence" value="ECO:0007669"/>
    <property type="project" value="UniProtKB-KW"/>
</dbReference>
<protein>
    <recommendedName>
        <fullName evidence="5">MYND-type domain-containing protein</fullName>
    </recommendedName>
</protein>
<sequence>MEASKRGVGEERGETPEWAKEYVEGLKKKEIEEEEELIEKVETFEVSENVSEERKCEACEKEGAKKCSRCKVVWYCSKDCQVKDWKIHKKICKQTL</sequence>
<evidence type="ECO:0000256" key="1">
    <source>
        <dbReference type="ARBA" id="ARBA00022723"/>
    </source>
</evidence>
<name>A0A9W7C2V1_9STRA</name>
<keyword evidence="7" id="KW-1185">Reference proteome</keyword>
<dbReference type="AlphaFoldDB" id="A0A9W7C2V1"/>
<dbReference type="SUPFAM" id="SSF144232">
    <property type="entry name" value="HIT/MYND zinc finger-like"/>
    <property type="match status" value="1"/>
</dbReference>
<evidence type="ECO:0000313" key="6">
    <source>
        <dbReference type="EMBL" id="GMI00942.1"/>
    </source>
</evidence>
<evidence type="ECO:0000256" key="2">
    <source>
        <dbReference type="ARBA" id="ARBA00022771"/>
    </source>
</evidence>
<dbReference type="Proteomes" id="UP001165122">
    <property type="component" value="Unassembled WGS sequence"/>
</dbReference>
<reference evidence="7" key="1">
    <citation type="journal article" date="2023" name="Commun. Biol.">
        <title>Genome analysis of Parmales, the sister group of diatoms, reveals the evolutionary specialization of diatoms from phago-mixotrophs to photoautotrophs.</title>
        <authorList>
            <person name="Ban H."/>
            <person name="Sato S."/>
            <person name="Yoshikawa S."/>
            <person name="Yamada K."/>
            <person name="Nakamura Y."/>
            <person name="Ichinomiya M."/>
            <person name="Sato N."/>
            <person name="Blanc-Mathieu R."/>
            <person name="Endo H."/>
            <person name="Kuwata A."/>
            <person name="Ogata H."/>
        </authorList>
    </citation>
    <scope>NUCLEOTIDE SEQUENCE [LARGE SCALE GENOMIC DNA]</scope>
    <source>
        <strain evidence="7">NIES 3700</strain>
    </source>
</reference>
<comment type="caution">
    <text evidence="6">The sequence shown here is derived from an EMBL/GenBank/DDBJ whole genome shotgun (WGS) entry which is preliminary data.</text>
</comment>
<dbReference type="InterPro" id="IPR002893">
    <property type="entry name" value="Znf_MYND"/>
</dbReference>
<evidence type="ECO:0000259" key="5">
    <source>
        <dbReference type="PROSITE" id="PS50865"/>
    </source>
</evidence>
<feature type="domain" description="MYND-type" evidence="5">
    <location>
        <begin position="56"/>
        <end position="92"/>
    </location>
</feature>
<dbReference type="EMBL" id="BRXW01000028">
    <property type="protein sequence ID" value="GMI00942.1"/>
    <property type="molecule type" value="Genomic_DNA"/>
</dbReference>
<dbReference type="Pfam" id="PF01753">
    <property type="entry name" value="zf-MYND"/>
    <property type="match status" value="1"/>
</dbReference>
<organism evidence="6 7">
    <name type="scientific">Triparma laevis f. longispina</name>
    <dbReference type="NCBI Taxonomy" id="1714387"/>
    <lineage>
        <taxon>Eukaryota</taxon>
        <taxon>Sar</taxon>
        <taxon>Stramenopiles</taxon>
        <taxon>Ochrophyta</taxon>
        <taxon>Bolidophyceae</taxon>
        <taxon>Parmales</taxon>
        <taxon>Triparmaceae</taxon>
        <taxon>Triparma</taxon>
    </lineage>
</organism>
<dbReference type="InterPro" id="IPR052298">
    <property type="entry name" value="ZMYND10"/>
</dbReference>
<dbReference type="PANTHER" id="PTHR13244">
    <property type="entry name" value="ZINC FINGER MYND DOMAIN CONTAINING PROTEIN 10"/>
    <property type="match status" value="1"/>
</dbReference>
<dbReference type="Gene3D" id="6.10.140.2220">
    <property type="match status" value="1"/>
</dbReference>
<keyword evidence="2 4" id="KW-0863">Zinc-finger</keyword>
<gene>
    <name evidence="6" type="ORF">TrLO_g12173</name>
</gene>
<dbReference type="GO" id="GO:0005737">
    <property type="term" value="C:cytoplasm"/>
    <property type="evidence" value="ECO:0007669"/>
    <property type="project" value="TreeGrafter"/>
</dbReference>
<evidence type="ECO:0000256" key="4">
    <source>
        <dbReference type="PROSITE-ProRule" id="PRU00134"/>
    </source>
</evidence>
<keyword evidence="1" id="KW-0479">Metal-binding</keyword>
<evidence type="ECO:0000313" key="7">
    <source>
        <dbReference type="Proteomes" id="UP001165122"/>
    </source>
</evidence>
<dbReference type="PROSITE" id="PS01360">
    <property type="entry name" value="ZF_MYND_1"/>
    <property type="match status" value="1"/>
</dbReference>
<keyword evidence="3" id="KW-0862">Zinc</keyword>
<dbReference type="PROSITE" id="PS50865">
    <property type="entry name" value="ZF_MYND_2"/>
    <property type="match status" value="1"/>
</dbReference>